<gene>
    <name evidence="6" type="ORF">HZF06_03650</name>
</gene>
<evidence type="ECO:0000313" key="7">
    <source>
        <dbReference type="Proteomes" id="UP000512286"/>
    </source>
</evidence>
<evidence type="ECO:0000256" key="4">
    <source>
        <dbReference type="ARBA" id="ARBA00023239"/>
    </source>
</evidence>
<dbReference type="InterPro" id="IPR000887">
    <property type="entry name" value="Aldlse_KDPG_KHG"/>
</dbReference>
<keyword evidence="4" id="KW-0456">Lyase</keyword>
<dbReference type="Gene3D" id="3.20.20.70">
    <property type="entry name" value="Aldolase class I"/>
    <property type="match status" value="1"/>
</dbReference>
<proteinExistence type="inferred from homology"/>
<dbReference type="KEGG" id="cint:HZF06_03650"/>
<dbReference type="Proteomes" id="UP000512286">
    <property type="component" value="Chromosome"/>
</dbReference>
<reference evidence="6 7" key="1">
    <citation type="submission" date="2020-07" db="EMBL/GenBank/DDBJ databases">
        <title>Electron transfer.</title>
        <authorList>
            <person name="Huang L."/>
            <person name="Liu X."/>
            <person name="Zhou S."/>
        </authorList>
    </citation>
    <scope>NUCLEOTIDE SEQUENCE [LARGE SCALE GENOMIC DNA]</scope>
    <source>
        <strain evidence="6 7">Lx1</strain>
    </source>
</reference>
<dbReference type="RefSeq" id="WP_021803324.1">
    <property type="nucleotide sequence ID" value="NZ_CP059378.1"/>
</dbReference>
<keyword evidence="5" id="KW-0119">Carbohydrate metabolism</keyword>
<dbReference type="GO" id="GO:0016829">
    <property type="term" value="F:lyase activity"/>
    <property type="evidence" value="ECO:0007669"/>
    <property type="project" value="UniProtKB-KW"/>
</dbReference>
<accession>A0A7D6ZYS3</accession>
<dbReference type="CDD" id="cd00452">
    <property type="entry name" value="KDPG_aldolase"/>
    <property type="match status" value="1"/>
</dbReference>
<organism evidence="6 7">
    <name type="scientific">Clostridium intestinale</name>
    <dbReference type="NCBI Taxonomy" id="36845"/>
    <lineage>
        <taxon>Bacteria</taxon>
        <taxon>Bacillati</taxon>
        <taxon>Bacillota</taxon>
        <taxon>Clostridia</taxon>
        <taxon>Eubacteriales</taxon>
        <taxon>Clostridiaceae</taxon>
        <taxon>Clostridium</taxon>
    </lineage>
</organism>
<dbReference type="Pfam" id="PF01081">
    <property type="entry name" value="Aldolase"/>
    <property type="match status" value="1"/>
</dbReference>
<dbReference type="NCBIfam" id="TIGR01182">
    <property type="entry name" value="eda"/>
    <property type="match status" value="1"/>
</dbReference>
<dbReference type="PANTHER" id="PTHR30246">
    <property type="entry name" value="2-KETO-3-DEOXY-6-PHOSPHOGLUCONATE ALDOLASE"/>
    <property type="match status" value="1"/>
</dbReference>
<dbReference type="InterPro" id="IPR013785">
    <property type="entry name" value="Aldolase_TIM"/>
</dbReference>
<evidence type="ECO:0000313" key="6">
    <source>
        <dbReference type="EMBL" id="QLY80694.1"/>
    </source>
</evidence>
<evidence type="ECO:0000256" key="3">
    <source>
        <dbReference type="ARBA" id="ARBA00011233"/>
    </source>
</evidence>
<dbReference type="SUPFAM" id="SSF51569">
    <property type="entry name" value="Aldolase"/>
    <property type="match status" value="1"/>
</dbReference>
<evidence type="ECO:0000256" key="5">
    <source>
        <dbReference type="ARBA" id="ARBA00023277"/>
    </source>
</evidence>
<dbReference type="PANTHER" id="PTHR30246:SF1">
    <property type="entry name" value="2-DEHYDRO-3-DEOXY-6-PHOSPHOGALACTONATE ALDOLASE-RELATED"/>
    <property type="match status" value="1"/>
</dbReference>
<comment type="pathway">
    <text evidence="1">Carbohydrate acid metabolism.</text>
</comment>
<evidence type="ECO:0000256" key="2">
    <source>
        <dbReference type="ARBA" id="ARBA00006906"/>
    </source>
</evidence>
<dbReference type="AlphaFoldDB" id="A0A7D6ZYS3"/>
<name>A0A7D6ZYS3_9CLOT</name>
<evidence type="ECO:0000256" key="1">
    <source>
        <dbReference type="ARBA" id="ARBA00004761"/>
    </source>
</evidence>
<comment type="subunit">
    <text evidence="3">Homotrimer.</text>
</comment>
<protein>
    <submittedName>
        <fullName evidence="6">Bifunctional 4-hydroxy-2-oxoglutarate aldolase/2-dehydro-3-deoxy-phosphogluconate aldolase</fullName>
    </submittedName>
</protein>
<dbReference type="EMBL" id="CP059378">
    <property type="protein sequence ID" value="QLY80694.1"/>
    <property type="molecule type" value="Genomic_DNA"/>
</dbReference>
<sequence>MKRSEIIKNIIDVGVVAVIRAESKGEAIKIIEAVKNGGIKALEITMTVPGAIDIIKELSETYRGEDVIIGAGTVLDPETARACILAGAEFIVSPCLSIETLKMCNRYGVAVIPGIMTVTEIVEALEYGVEILKVFPGNAYGPSIISSFKAPLPQANFMPTGGVNLENVAEWIKAGAIAVGTGGDLTKGAKTGNYEEITKVAAEFVEKVREARNNI</sequence>
<dbReference type="NCBIfam" id="NF005119">
    <property type="entry name" value="PRK06552.1"/>
    <property type="match status" value="1"/>
</dbReference>
<comment type="similarity">
    <text evidence="2">Belongs to the KHG/KDPG aldolase family.</text>
</comment>